<dbReference type="RefSeq" id="WP_119496299.1">
    <property type="nucleotide sequence ID" value="NZ_NRJH01000003.1"/>
</dbReference>
<sequence>MTKEDKLNEKVLNLDKDKIKEKVLTFVNREILSRLDVRQEKSTLAELLPQLHALGTADALELEEQLYLYWRWSVLGLLASCVYDPSFVPPPEGFKDVSEDEKILAQFALKVGDLELPQGHFKAKLYQKDPQVWGNTSLARLELEYEFFLSFKGTYFYSLRDWQNNLKQARGEPSAYYAQAKLLGEKVKASGKGHLLYCLGHSLGGGLAATFAQVAGVETTTFNAAGVHPSTIKEEANLSKIEALYLPGELLQEAQDFSYEQENFLGLGQVHWQSKIPSQVGKTRALDLAVGYTSLDKHFMLTLNKGFKSKLKQLQEQAQVLLFNSKK</sequence>
<keyword evidence="2" id="KW-1185">Reference proteome</keyword>
<dbReference type="InterPro" id="IPR029058">
    <property type="entry name" value="AB_hydrolase_fold"/>
</dbReference>
<dbReference type="SUPFAM" id="SSF53474">
    <property type="entry name" value="alpha/beta-Hydrolases"/>
    <property type="match status" value="1"/>
</dbReference>
<organism evidence="1 2">
    <name type="scientific">Psittacicella melopsittaci</name>
    <dbReference type="NCBI Taxonomy" id="2028576"/>
    <lineage>
        <taxon>Bacteria</taxon>
        <taxon>Pseudomonadati</taxon>
        <taxon>Pseudomonadota</taxon>
        <taxon>Gammaproteobacteria</taxon>
        <taxon>Pasteurellales</taxon>
        <taxon>Psittacicellaceae</taxon>
        <taxon>Psittacicella</taxon>
    </lineage>
</organism>
<dbReference type="Proteomes" id="UP000266258">
    <property type="component" value="Unassembled WGS sequence"/>
</dbReference>
<evidence type="ECO:0000313" key="1">
    <source>
        <dbReference type="EMBL" id="RIY34075.1"/>
    </source>
</evidence>
<dbReference type="AlphaFoldDB" id="A0A3A1Y8T0"/>
<proteinExistence type="predicted"/>
<protein>
    <submittedName>
        <fullName evidence="1">Uncharacterized protein</fullName>
    </submittedName>
</protein>
<dbReference type="EMBL" id="NRJH01000003">
    <property type="protein sequence ID" value="RIY34075.1"/>
    <property type="molecule type" value="Genomic_DNA"/>
</dbReference>
<dbReference type="Pfam" id="PF26363">
    <property type="entry name" value="Phospholipase-like"/>
    <property type="match status" value="1"/>
</dbReference>
<evidence type="ECO:0000313" key="2">
    <source>
        <dbReference type="Proteomes" id="UP000266258"/>
    </source>
</evidence>
<dbReference type="OrthoDB" id="9762420at2"/>
<accession>A0A3A1Y8T0</accession>
<reference evidence="1 2" key="1">
    <citation type="submission" date="2017-08" db="EMBL/GenBank/DDBJ databases">
        <title>Reclassification of Bisgaard taxon 37 and 44.</title>
        <authorList>
            <person name="Christensen H."/>
        </authorList>
    </citation>
    <scope>NUCLEOTIDE SEQUENCE [LARGE SCALE GENOMIC DNA]</scope>
    <source>
        <strain evidence="1 2">B96_4</strain>
    </source>
</reference>
<gene>
    <name evidence="1" type="ORF">CJP74_00400</name>
</gene>
<comment type="caution">
    <text evidence="1">The sequence shown here is derived from an EMBL/GenBank/DDBJ whole genome shotgun (WGS) entry which is preliminary data.</text>
</comment>
<name>A0A3A1Y8T0_9GAMM</name>